<organism evidence="2 3">
    <name type="scientific">Cymbomonas tetramitiformis</name>
    <dbReference type="NCBI Taxonomy" id="36881"/>
    <lineage>
        <taxon>Eukaryota</taxon>
        <taxon>Viridiplantae</taxon>
        <taxon>Chlorophyta</taxon>
        <taxon>Pyramimonadophyceae</taxon>
        <taxon>Pyramimonadales</taxon>
        <taxon>Pyramimonadaceae</taxon>
        <taxon>Cymbomonas</taxon>
    </lineage>
</organism>
<dbReference type="Proteomes" id="UP001190700">
    <property type="component" value="Unassembled WGS sequence"/>
</dbReference>
<feature type="transmembrane region" description="Helical" evidence="1">
    <location>
        <begin position="102"/>
        <end position="121"/>
    </location>
</feature>
<gene>
    <name evidence="2" type="ORF">CYMTET_4036</name>
</gene>
<keyword evidence="1" id="KW-0472">Membrane</keyword>
<keyword evidence="1" id="KW-0812">Transmembrane</keyword>
<evidence type="ECO:0000256" key="1">
    <source>
        <dbReference type="SAM" id="Phobius"/>
    </source>
</evidence>
<name>A0AAE0LKW0_9CHLO</name>
<dbReference type="EMBL" id="LGRX02000463">
    <property type="protein sequence ID" value="KAK3288484.1"/>
    <property type="molecule type" value="Genomic_DNA"/>
</dbReference>
<accession>A0AAE0LKW0</accession>
<proteinExistence type="predicted"/>
<keyword evidence="3" id="KW-1185">Reference proteome</keyword>
<dbReference type="AlphaFoldDB" id="A0AAE0LKW0"/>
<feature type="transmembrane region" description="Helical" evidence="1">
    <location>
        <begin position="182"/>
        <end position="209"/>
    </location>
</feature>
<feature type="transmembrane region" description="Helical" evidence="1">
    <location>
        <begin position="66"/>
        <end position="90"/>
    </location>
</feature>
<evidence type="ECO:0000313" key="2">
    <source>
        <dbReference type="EMBL" id="KAK3288484.1"/>
    </source>
</evidence>
<feature type="transmembrane region" description="Helical" evidence="1">
    <location>
        <begin position="37"/>
        <end position="60"/>
    </location>
</feature>
<sequence length="243" mass="27152">MGCSGALQQEKERDKSWMAWNRFSLAPIRKAPASVKLVLLLASVPRLAITAGSISALQVAEGRLPSVIFGLCLLMFWAGVFILFFLRKYIAATTGLSERRRYMANAILTLTMIIGSIALVYSHTKADEDAFTNIVVVLMGVVSVSQFIVQFLSYFGHFCTCGGFALDGNNDFSDFFYQVNDFVVAMFVFTLIFTFSILPVASFQSLMLFNRAFSRDLRKERRRRTILGSILSDPMARNSCLPN</sequence>
<keyword evidence="1" id="KW-1133">Transmembrane helix</keyword>
<evidence type="ECO:0000313" key="3">
    <source>
        <dbReference type="Proteomes" id="UP001190700"/>
    </source>
</evidence>
<protein>
    <submittedName>
        <fullName evidence="2">Uncharacterized protein</fullName>
    </submittedName>
</protein>
<comment type="caution">
    <text evidence="2">The sequence shown here is derived from an EMBL/GenBank/DDBJ whole genome shotgun (WGS) entry which is preliminary data.</text>
</comment>
<reference evidence="2 3" key="1">
    <citation type="journal article" date="2015" name="Genome Biol. Evol.">
        <title>Comparative Genomics of a Bacterivorous Green Alga Reveals Evolutionary Causalities and Consequences of Phago-Mixotrophic Mode of Nutrition.</title>
        <authorList>
            <person name="Burns J.A."/>
            <person name="Paasch A."/>
            <person name="Narechania A."/>
            <person name="Kim E."/>
        </authorList>
    </citation>
    <scope>NUCLEOTIDE SEQUENCE [LARGE SCALE GENOMIC DNA]</scope>
    <source>
        <strain evidence="2 3">PLY_AMNH</strain>
    </source>
</reference>